<sequence>MERKRKAVGVEHQKKAEKHFIRQVQEEMITKTEATMIKFGDVEDALPIQTCQEISCSRFFLAKHPITEMLIIYQHEIVMHSGPAHT</sequence>
<reference evidence="2" key="1">
    <citation type="submission" date="2017-02" db="UniProtKB">
        <authorList>
            <consortium name="WormBaseParasite"/>
        </authorList>
    </citation>
    <scope>IDENTIFICATION</scope>
</reference>
<dbReference type="WBParaSite" id="ALUE_0001704301-mRNA-1">
    <property type="protein sequence ID" value="ALUE_0001704301-mRNA-1"/>
    <property type="gene ID" value="ALUE_0001704301"/>
</dbReference>
<dbReference type="AlphaFoldDB" id="A0A0M3IFP2"/>
<proteinExistence type="predicted"/>
<name>A0A0M3IFP2_ASCLU</name>
<accession>A0A0M3IFP2</accession>
<dbReference type="Proteomes" id="UP000036681">
    <property type="component" value="Unplaced"/>
</dbReference>
<keyword evidence="1" id="KW-1185">Reference proteome</keyword>
<organism evidence="1 2">
    <name type="scientific">Ascaris lumbricoides</name>
    <name type="common">Giant roundworm</name>
    <dbReference type="NCBI Taxonomy" id="6252"/>
    <lineage>
        <taxon>Eukaryota</taxon>
        <taxon>Metazoa</taxon>
        <taxon>Ecdysozoa</taxon>
        <taxon>Nematoda</taxon>
        <taxon>Chromadorea</taxon>
        <taxon>Rhabditida</taxon>
        <taxon>Spirurina</taxon>
        <taxon>Ascaridomorpha</taxon>
        <taxon>Ascaridoidea</taxon>
        <taxon>Ascarididae</taxon>
        <taxon>Ascaris</taxon>
    </lineage>
</organism>
<protein>
    <submittedName>
        <fullName evidence="2">Uncharacterized protein</fullName>
    </submittedName>
</protein>
<evidence type="ECO:0000313" key="1">
    <source>
        <dbReference type="Proteomes" id="UP000036681"/>
    </source>
</evidence>
<evidence type="ECO:0000313" key="2">
    <source>
        <dbReference type="WBParaSite" id="ALUE_0001704301-mRNA-1"/>
    </source>
</evidence>